<sequence length="558" mass="62894">MLKKKRHVIHKAEDLLVLLRQQRNVHVLSQCEIKLNINLYEIIAENPIEGIELIEGLDQSTNTDLISAKITPGLYLTNLRFKKTFGIVDCLIKGPVIFNNVIFEEGLQFHYNELIGYLNFNQVVVNGEASFSSTRAHDKFSILKSVLPLGKPGFKYSVFEKEVFLFDTHFPNGLDLSSSHFKDKLEISHGHIRGLLNISDARVGRFVLAGAFRGDERILLNDVNLSDTAFEQQVQLHNITLTGTLRATRALFEKELYIDYSVFNGHVRFPAVTANGIVMIEHCKFEQDLSFSHGLLEKSVSFTNTVYNGSLWFTGAKVNDNMWIGAGLQAEEAVSFPGTLGFEASIISANSIVRIFRINTQETIKGKLHMQSALVKGLVDIRKVYIKEICLDGAVVTGNLQVSGTLAPYVTDWHGARLLKNEAKKINNNISALAYYRREMELHAKGLHFRQTGDWLLLKLNAWSNRYGTSWLTGAGFTIVTGFVFFYMFALSAHNFHFVQPDWPGFLQYFWLPNGLNGLVNINNTVNGGFVGGFFFLLGKILIAYVIYQTIAAFRKFL</sequence>
<comment type="caution">
    <text evidence="2">The sequence shown here is derived from an EMBL/GenBank/DDBJ whole genome shotgun (WGS) entry which is preliminary data.</text>
</comment>
<dbReference type="RefSeq" id="WP_200065762.1">
    <property type="nucleotide sequence ID" value="NZ_JAEHFW010000001.1"/>
</dbReference>
<evidence type="ECO:0000256" key="1">
    <source>
        <dbReference type="SAM" id="Phobius"/>
    </source>
</evidence>
<organism evidence="2 3">
    <name type="scientific">Mucilaginibacter segetis</name>
    <dbReference type="NCBI Taxonomy" id="2793071"/>
    <lineage>
        <taxon>Bacteria</taxon>
        <taxon>Pseudomonadati</taxon>
        <taxon>Bacteroidota</taxon>
        <taxon>Sphingobacteriia</taxon>
        <taxon>Sphingobacteriales</taxon>
        <taxon>Sphingobacteriaceae</taxon>
        <taxon>Mucilaginibacter</taxon>
    </lineage>
</organism>
<keyword evidence="3" id="KW-1185">Reference proteome</keyword>
<dbReference type="EMBL" id="JAEHFW010000001">
    <property type="protein sequence ID" value="MBK0379328.1"/>
    <property type="molecule type" value="Genomic_DNA"/>
</dbReference>
<feature type="transmembrane region" description="Helical" evidence="1">
    <location>
        <begin position="469"/>
        <end position="490"/>
    </location>
</feature>
<protein>
    <submittedName>
        <fullName evidence="2">Uncharacterized protein</fullName>
    </submittedName>
</protein>
<accession>A0A934UM68</accession>
<reference evidence="2" key="1">
    <citation type="submission" date="2020-12" db="EMBL/GenBank/DDBJ databases">
        <title>Bacterial novel species Mucilaginibacter sp. SD-g isolated from soil.</title>
        <authorList>
            <person name="Jung H.-Y."/>
        </authorList>
    </citation>
    <scope>NUCLEOTIDE SEQUENCE</scope>
    <source>
        <strain evidence="2">SD-g</strain>
    </source>
</reference>
<evidence type="ECO:0000313" key="3">
    <source>
        <dbReference type="Proteomes" id="UP000613193"/>
    </source>
</evidence>
<dbReference type="Proteomes" id="UP000613193">
    <property type="component" value="Unassembled WGS sequence"/>
</dbReference>
<name>A0A934UM68_9SPHI</name>
<dbReference type="AlphaFoldDB" id="A0A934UM68"/>
<keyword evidence="1" id="KW-1133">Transmembrane helix</keyword>
<gene>
    <name evidence="2" type="ORF">I5M19_08425</name>
</gene>
<proteinExistence type="predicted"/>
<keyword evidence="1" id="KW-0812">Transmembrane</keyword>
<evidence type="ECO:0000313" key="2">
    <source>
        <dbReference type="EMBL" id="MBK0379328.1"/>
    </source>
</evidence>
<keyword evidence="1" id="KW-0472">Membrane</keyword>
<feature type="transmembrane region" description="Helical" evidence="1">
    <location>
        <begin position="529"/>
        <end position="548"/>
    </location>
</feature>